<evidence type="ECO:0008006" key="3">
    <source>
        <dbReference type="Google" id="ProtNLM"/>
    </source>
</evidence>
<dbReference type="EMBL" id="JAIQCV010000003">
    <property type="protein sequence ID" value="KAH1115118.1"/>
    <property type="molecule type" value="Genomic_DNA"/>
</dbReference>
<name>A0A9D3W9E2_9ROSI</name>
<dbReference type="Proteomes" id="UP000828251">
    <property type="component" value="Unassembled WGS sequence"/>
</dbReference>
<reference evidence="1 2" key="1">
    <citation type="journal article" date="2021" name="Plant Biotechnol. J.">
        <title>Multi-omics assisted identification of the key and species-specific regulatory components of drought-tolerant mechanisms in Gossypium stocksii.</title>
        <authorList>
            <person name="Yu D."/>
            <person name="Ke L."/>
            <person name="Zhang D."/>
            <person name="Wu Y."/>
            <person name="Sun Y."/>
            <person name="Mei J."/>
            <person name="Sun J."/>
            <person name="Sun Y."/>
        </authorList>
    </citation>
    <scope>NUCLEOTIDE SEQUENCE [LARGE SCALE GENOMIC DNA]</scope>
    <source>
        <strain evidence="2">cv. E1</strain>
        <tissue evidence="1">Leaf</tissue>
    </source>
</reference>
<evidence type="ECO:0000313" key="1">
    <source>
        <dbReference type="EMBL" id="KAH1115118.1"/>
    </source>
</evidence>
<gene>
    <name evidence="1" type="ORF">J1N35_008496</name>
</gene>
<sequence>MRLQENRKLSSFKIVHLVLWRTPPWSIIKINMDGATQFNIGNLVVGSIIRDRNGAWCLEFLFAISGIRISAFLSFSFGGSNKKVMTVLPTGNGVVLSAPKFKRRKVSAIQDFLPGCGRIIAPKCRLSELITIDRSSQGKC</sequence>
<comment type="caution">
    <text evidence="1">The sequence shown here is derived from an EMBL/GenBank/DDBJ whole genome shotgun (WGS) entry which is preliminary data.</text>
</comment>
<evidence type="ECO:0000313" key="2">
    <source>
        <dbReference type="Proteomes" id="UP000828251"/>
    </source>
</evidence>
<accession>A0A9D3W9E2</accession>
<dbReference type="AlphaFoldDB" id="A0A9D3W9E2"/>
<proteinExistence type="predicted"/>
<keyword evidence="2" id="KW-1185">Reference proteome</keyword>
<protein>
    <recommendedName>
        <fullName evidence="3">RNase H type-1 domain-containing protein</fullName>
    </recommendedName>
</protein>
<organism evidence="1 2">
    <name type="scientific">Gossypium stocksii</name>
    <dbReference type="NCBI Taxonomy" id="47602"/>
    <lineage>
        <taxon>Eukaryota</taxon>
        <taxon>Viridiplantae</taxon>
        <taxon>Streptophyta</taxon>
        <taxon>Embryophyta</taxon>
        <taxon>Tracheophyta</taxon>
        <taxon>Spermatophyta</taxon>
        <taxon>Magnoliopsida</taxon>
        <taxon>eudicotyledons</taxon>
        <taxon>Gunneridae</taxon>
        <taxon>Pentapetalae</taxon>
        <taxon>rosids</taxon>
        <taxon>malvids</taxon>
        <taxon>Malvales</taxon>
        <taxon>Malvaceae</taxon>
        <taxon>Malvoideae</taxon>
        <taxon>Gossypium</taxon>
    </lineage>
</organism>